<reference evidence="2 3" key="1">
    <citation type="submission" date="2018-06" db="EMBL/GenBank/DDBJ databases">
        <title>Comparative genomics of downy mildews reveals potential adaptations to biotrophy.</title>
        <authorList>
            <person name="Fletcher K."/>
            <person name="Klosterman S.J."/>
            <person name="Derevnina L."/>
            <person name="Martin F."/>
            <person name="Koike S."/>
            <person name="Reyes Chin-Wo S."/>
            <person name="Mou B."/>
            <person name="Michelmore R."/>
        </authorList>
    </citation>
    <scope>NUCLEOTIDE SEQUENCE [LARGE SCALE GENOMIC DNA]</scope>
    <source>
        <strain evidence="2 3">R13</strain>
    </source>
</reference>
<organism evidence="2 3">
    <name type="scientific">Peronospora effusa</name>
    <dbReference type="NCBI Taxonomy" id="542832"/>
    <lineage>
        <taxon>Eukaryota</taxon>
        <taxon>Sar</taxon>
        <taxon>Stramenopiles</taxon>
        <taxon>Oomycota</taxon>
        <taxon>Peronosporomycetes</taxon>
        <taxon>Peronosporales</taxon>
        <taxon>Peronosporaceae</taxon>
        <taxon>Peronospora</taxon>
    </lineage>
</organism>
<feature type="region of interest" description="Disordered" evidence="1">
    <location>
        <begin position="125"/>
        <end position="159"/>
    </location>
</feature>
<gene>
    <name evidence="2" type="ORF">DD237_008403</name>
</gene>
<name>A0A425CNM3_9STRA</name>
<evidence type="ECO:0000256" key="1">
    <source>
        <dbReference type="SAM" id="MobiDB-lite"/>
    </source>
</evidence>
<accession>A0A425CNM3</accession>
<proteinExistence type="predicted"/>
<evidence type="ECO:0000313" key="2">
    <source>
        <dbReference type="EMBL" id="RQM18516.1"/>
    </source>
</evidence>
<dbReference type="AlphaFoldDB" id="A0A425CNM3"/>
<protein>
    <submittedName>
        <fullName evidence="2">Uncharacterized protein</fullName>
    </submittedName>
</protein>
<sequence length="458" mass="50565">MTSLGSTAQSPLWSKSLEHLRDFKTIRTPPVYITPAHVIGGLSSRNRRVYFNQKSPPRSVMLDKRTPLRQIQFTGQGFAVVHHRLSAYNRTIPPFIAAMHAKKNPTPAAPTAPVVATVDADGIRPAWDNASESSGSESMADISGSEGEPHIGAVNNDALTPDRITRAKRSIFGPIAEPEAEVTQFPPSQVEYPFLSSLNSYKWLSDGTDGPISPDQDIILWDRSQDPPRSVRSFVNMGEIAERILNSSVYQGSVEELTLKELCAVIDDFVSTFDSTHDPDSVMTMVHAQPSLLRVLLDTKAKGNFHHLRAKVFGHALLRVAATRDYPSSDVGSLMQRLGKLYPDKSDFDFQSVLSQLCPDHDQYWGQVELAEFDLAIQIVTPSVYMDPLQLVTLLGKAASALPHPIWLLWDDPTLASLVLSPLLERILGAAIPFDLRDTINFLRERATTVVPQISPSL</sequence>
<dbReference type="Proteomes" id="UP000286097">
    <property type="component" value="Unassembled WGS sequence"/>
</dbReference>
<dbReference type="VEuPathDB" id="FungiDB:DD237_008403"/>
<comment type="caution">
    <text evidence="2">The sequence shown here is derived from an EMBL/GenBank/DDBJ whole genome shotgun (WGS) entry which is preliminary data.</text>
</comment>
<evidence type="ECO:0000313" key="3">
    <source>
        <dbReference type="Proteomes" id="UP000286097"/>
    </source>
</evidence>
<dbReference type="EMBL" id="QKXF01000046">
    <property type="protein sequence ID" value="RQM18516.1"/>
    <property type="molecule type" value="Genomic_DNA"/>
</dbReference>